<accession>A0A178ZZB3</accession>
<proteinExistence type="predicted"/>
<feature type="compositionally biased region" description="Pro residues" evidence="1">
    <location>
        <begin position="518"/>
        <end position="527"/>
    </location>
</feature>
<feature type="compositionally biased region" description="Polar residues" evidence="1">
    <location>
        <begin position="506"/>
        <end position="515"/>
    </location>
</feature>
<feature type="region of interest" description="Disordered" evidence="1">
    <location>
        <begin position="491"/>
        <end position="563"/>
    </location>
</feature>
<evidence type="ECO:0000313" key="2">
    <source>
        <dbReference type="EMBL" id="OAP64553.1"/>
    </source>
</evidence>
<feature type="region of interest" description="Disordered" evidence="1">
    <location>
        <begin position="800"/>
        <end position="819"/>
    </location>
</feature>
<reference evidence="2 3" key="1">
    <citation type="submission" date="2016-04" db="EMBL/GenBank/DDBJ databases">
        <title>Draft genome of Fonsecaea erecta CBS 125763.</title>
        <authorList>
            <person name="Weiss V.A."/>
            <person name="Vicente V.A."/>
            <person name="Raittz R.T."/>
            <person name="Moreno L.F."/>
            <person name="De Souza E.M."/>
            <person name="Pedrosa F.O."/>
            <person name="Steffens M.B."/>
            <person name="Faoro H."/>
            <person name="Tadra-Sfeir M.Z."/>
            <person name="Najafzadeh M.J."/>
            <person name="Felipe M.S."/>
            <person name="Teixeira M."/>
            <person name="Sun J."/>
            <person name="Xi L."/>
            <person name="Gomes R."/>
            <person name="De Azevedo C.M."/>
            <person name="Salgado C.G."/>
            <person name="Da Silva M.B."/>
            <person name="Nascimento M.F."/>
            <person name="Queiroz-Telles F."/>
            <person name="Attili D.S."/>
            <person name="Gorbushina A."/>
        </authorList>
    </citation>
    <scope>NUCLEOTIDE SEQUENCE [LARGE SCALE GENOMIC DNA]</scope>
    <source>
        <strain evidence="2 3">CBS 125763</strain>
    </source>
</reference>
<name>A0A178ZZB3_9EURO</name>
<dbReference type="OrthoDB" id="4157229at2759"/>
<dbReference type="Proteomes" id="UP000078343">
    <property type="component" value="Unassembled WGS sequence"/>
</dbReference>
<gene>
    <name evidence="2" type="ORF">AYL99_00525</name>
</gene>
<protein>
    <submittedName>
        <fullName evidence="2">Uncharacterized protein</fullName>
    </submittedName>
</protein>
<evidence type="ECO:0000256" key="1">
    <source>
        <dbReference type="SAM" id="MobiDB-lite"/>
    </source>
</evidence>
<dbReference type="GeneID" id="30004695"/>
<sequence>MPHLHESALLWAALVDRKDHVYLVRETLGRLWSRSIHGPQAIDDTYVKDMILLRTIFDIQRTRIRFNPPSRFALSVEDFLDCLDCLSQATVALCQSRRVDQRLRQILDISHQVFFSGFRAAALAIEQQGNRSPVRRGSISRLESCVSKWPLKDRLDPGRDWSLAIFDGLVDDLLEIKNSDSSCEEHIALDVPDRENFALTFNLSKCVPQAITCATRRCRYAYRSALVLLDLRLMLVAACFQYMNVGSDSGLSTSSSETTFRHMGSTFVTDEVTGLLEKCRALGIYFDALQNTDGGRSLSAFLNYISPGPSFGEDDEITSWMVAAIGVAAPSAHRITQPAPYQTIVEDLERRNLKVFDPDGPLMRIYNQLSEQIRTWTPPRADIPQSHRLESPDIAFEQAIYVLGCSDLHPIDFAMLADCIVSSGREVPEPDQDIIDVYFDCPFPHPENTTVRRARRVTPLCEIYGSLHKLVSLNIGSEDPTQEREDIHLTTEQLSDGSIESREVLSSDQGSTNSYPQPTAPQSPSMPSPSRSSKNPGFFARMASSMGSSTKVKTPIHRRSKSDLLQHSPHLQSALSPDASYLIVWSQNRIGRWELNSGNPQWQGENFLHDIILAAAGASHFATVTQDEDNKHFQLSLFNAAGKVVGTMQFEKVPQTLVFSHVGTKLAIATIDKLYVISTEREDWATSYCSHSLIPGVKSHPQGTQRADAAFWTRKVRRQMVSLSPDQRQVFVGTQYHDDDGSTLFWLFDIPERLDEKLSYRVRFARKIKVESSEPGLTALPCFHSSGQTTFIIGATSAHSHQPTVERIGRPPREGGQQPREAAQQIIGRNLSLDRMHRAIAVPGKSLCFVIVNEEANLYLVRRSSSRNEWEAEHVSTSISDGLSPSERNSNRLGVQIAASSENEIIIFYMRNKKGHLTRYNASDPSQKHQQSVPLEDFYPVATDPIHRSSLPDR</sequence>
<evidence type="ECO:0000313" key="3">
    <source>
        <dbReference type="Proteomes" id="UP000078343"/>
    </source>
</evidence>
<dbReference type="SUPFAM" id="SSF82171">
    <property type="entry name" value="DPP6 N-terminal domain-like"/>
    <property type="match status" value="1"/>
</dbReference>
<dbReference type="EMBL" id="LVYI01000001">
    <property type="protein sequence ID" value="OAP64553.1"/>
    <property type="molecule type" value="Genomic_DNA"/>
</dbReference>
<dbReference type="RefSeq" id="XP_018697920.1">
    <property type="nucleotide sequence ID" value="XM_018832041.1"/>
</dbReference>
<organism evidence="2 3">
    <name type="scientific">Fonsecaea erecta</name>
    <dbReference type="NCBI Taxonomy" id="1367422"/>
    <lineage>
        <taxon>Eukaryota</taxon>
        <taxon>Fungi</taxon>
        <taxon>Dikarya</taxon>
        <taxon>Ascomycota</taxon>
        <taxon>Pezizomycotina</taxon>
        <taxon>Eurotiomycetes</taxon>
        <taxon>Chaetothyriomycetidae</taxon>
        <taxon>Chaetothyriales</taxon>
        <taxon>Herpotrichiellaceae</taxon>
        <taxon>Fonsecaea</taxon>
    </lineage>
</organism>
<dbReference type="AlphaFoldDB" id="A0A178ZZB3"/>
<keyword evidence="3" id="KW-1185">Reference proteome</keyword>
<comment type="caution">
    <text evidence="2">The sequence shown here is derived from an EMBL/GenBank/DDBJ whole genome shotgun (WGS) entry which is preliminary data.</text>
</comment>